<proteinExistence type="predicted"/>
<dbReference type="GO" id="GO:0008381">
    <property type="term" value="F:mechanosensitive monoatomic ion channel activity"/>
    <property type="evidence" value="ECO:0007669"/>
    <property type="project" value="UniProtKB-ARBA"/>
</dbReference>
<dbReference type="Proteomes" id="UP000024329">
    <property type="component" value="Unassembled WGS sequence"/>
</dbReference>
<organism evidence="7 8">
    <name type="scientific">Novosphingobium resinovorum</name>
    <dbReference type="NCBI Taxonomy" id="158500"/>
    <lineage>
        <taxon>Bacteria</taxon>
        <taxon>Pseudomonadati</taxon>
        <taxon>Pseudomonadota</taxon>
        <taxon>Alphaproteobacteria</taxon>
        <taxon>Sphingomonadales</taxon>
        <taxon>Sphingomonadaceae</taxon>
        <taxon>Novosphingobium</taxon>
    </lineage>
</organism>
<name>A0A031JQI7_9SPHN</name>
<feature type="transmembrane region" description="Helical" evidence="5">
    <location>
        <begin position="117"/>
        <end position="140"/>
    </location>
</feature>
<evidence type="ECO:0000256" key="5">
    <source>
        <dbReference type="SAM" id="Phobius"/>
    </source>
</evidence>
<comment type="subcellular location">
    <subcellularLocation>
        <location evidence="1">Membrane</location>
    </subcellularLocation>
</comment>
<comment type="caution">
    <text evidence="7">The sequence shown here is derived from an EMBL/GenBank/DDBJ whole genome shotgun (WGS) entry which is preliminary data.</text>
</comment>
<evidence type="ECO:0000256" key="1">
    <source>
        <dbReference type="ARBA" id="ARBA00004370"/>
    </source>
</evidence>
<dbReference type="Gene3D" id="2.30.30.60">
    <property type="match status" value="1"/>
</dbReference>
<keyword evidence="3 5" id="KW-1133">Transmembrane helix</keyword>
<reference evidence="7 8" key="1">
    <citation type="submission" date="2014-03" db="EMBL/GenBank/DDBJ databases">
        <title>Whole genome sequence of Novosphingobium resinovorum KF1.</title>
        <authorList>
            <person name="Gan H.M."/>
            <person name="Gan H.Y."/>
            <person name="Chew T.H."/>
            <person name="Savka M.A."/>
        </authorList>
    </citation>
    <scope>NUCLEOTIDE SEQUENCE [LARGE SCALE GENOMIC DNA]</scope>
    <source>
        <strain evidence="7 8">KF1</strain>
    </source>
</reference>
<evidence type="ECO:0000256" key="2">
    <source>
        <dbReference type="ARBA" id="ARBA00022692"/>
    </source>
</evidence>
<dbReference type="SUPFAM" id="SSF50182">
    <property type="entry name" value="Sm-like ribonucleoproteins"/>
    <property type="match status" value="1"/>
</dbReference>
<feature type="transmembrane region" description="Helical" evidence="5">
    <location>
        <begin position="188"/>
        <end position="207"/>
    </location>
</feature>
<protein>
    <submittedName>
        <fullName evidence="7">Small-conductance mechanosensitive channel</fullName>
    </submittedName>
</protein>
<feature type="transmembrane region" description="Helical" evidence="5">
    <location>
        <begin position="41"/>
        <end position="66"/>
    </location>
</feature>
<evidence type="ECO:0000256" key="4">
    <source>
        <dbReference type="ARBA" id="ARBA00023136"/>
    </source>
</evidence>
<evidence type="ECO:0000259" key="6">
    <source>
        <dbReference type="Pfam" id="PF00924"/>
    </source>
</evidence>
<dbReference type="PANTHER" id="PTHR30566:SF25">
    <property type="entry name" value="INNER MEMBRANE PROTEIN"/>
    <property type="match status" value="1"/>
</dbReference>
<accession>A0A031JQI7</accession>
<dbReference type="eggNOG" id="COG0668">
    <property type="taxonomic scope" value="Bacteria"/>
</dbReference>
<dbReference type="STRING" id="158500.BES08_14835"/>
<dbReference type="GO" id="GO:0016020">
    <property type="term" value="C:membrane"/>
    <property type="evidence" value="ECO:0007669"/>
    <property type="project" value="UniProtKB-SubCell"/>
</dbReference>
<dbReference type="PANTHER" id="PTHR30566">
    <property type="entry name" value="YNAI-RELATED MECHANOSENSITIVE ION CHANNEL"/>
    <property type="match status" value="1"/>
</dbReference>
<feature type="domain" description="Mechanosensitive ion channel MscS" evidence="6">
    <location>
        <begin position="212"/>
        <end position="276"/>
    </location>
</feature>
<sequence>MGRAKTTTTRETAALQHRLLPMIDFIESHIAGLPSWAERPVVAIVAALIGVVLALAIHTILFRVLVRVARGSTSDADDLVVNRLERPTRWAFLSIGMVMAAREAPALDAVWDRLAPFVMPLLTGWVAIAIFRAFIEAMILRADITVENNRNARRRRTRLGIMSRLGTFLIVFLTISGMLASIPGVKEIGVTLMASAGLAALAVGAAAQPALKALIAGIQMAMTEPISIDDVIILDGEWGRIEDIRTTYVVVRLWDDRRLVVPSNRFLEDTFQNWTKTTSQLLGTVFLYLDHGTDIGPIREEYTRQIKAHRLFDQRAQILQVTDCRDQTLEVRLLMSARDGPTLFDLRCEIRESMMDWIRREMPEALARRRQLQVAPMELAAAPSMVEAMGKGALN</sequence>
<dbReference type="Pfam" id="PF00924">
    <property type="entry name" value="MS_channel_2nd"/>
    <property type="match status" value="1"/>
</dbReference>
<evidence type="ECO:0000313" key="7">
    <source>
        <dbReference type="EMBL" id="EZP79015.1"/>
    </source>
</evidence>
<dbReference type="InterPro" id="IPR010920">
    <property type="entry name" value="LSM_dom_sf"/>
</dbReference>
<dbReference type="InterPro" id="IPR006685">
    <property type="entry name" value="MscS_channel_2nd"/>
</dbReference>
<evidence type="ECO:0000313" key="8">
    <source>
        <dbReference type="Proteomes" id="UP000024329"/>
    </source>
</evidence>
<evidence type="ECO:0000256" key="3">
    <source>
        <dbReference type="ARBA" id="ARBA00022989"/>
    </source>
</evidence>
<keyword evidence="2 5" id="KW-0812">Transmembrane</keyword>
<dbReference type="Gene3D" id="1.10.287.1260">
    <property type="match status" value="1"/>
</dbReference>
<keyword evidence="4 5" id="KW-0472">Membrane</keyword>
<dbReference type="PATRIC" id="fig|158500.4.peg.4275"/>
<dbReference type="InterPro" id="IPR023408">
    <property type="entry name" value="MscS_beta-dom_sf"/>
</dbReference>
<dbReference type="EMBL" id="JFYZ01000029">
    <property type="protein sequence ID" value="EZP79015.1"/>
    <property type="molecule type" value="Genomic_DNA"/>
</dbReference>
<feature type="transmembrane region" description="Helical" evidence="5">
    <location>
        <begin position="161"/>
        <end position="182"/>
    </location>
</feature>
<dbReference type="AlphaFoldDB" id="A0A031JQI7"/>
<gene>
    <name evidence="7" type="ORF">BV97_04209</name>
</gene>